<dbReference type="Proteomes" id="UP000824002">
    <property type="component" value="Unassembled WGS sequence"/>
</dbReference>
<reference evidence="6" key="1">
    <citation type="submission" date="2020-10" db="EMBL/GenBank/DDBJ databases">
        <authorList>
            <person name="Gilroy R."/>
        </authorList>
    </citation>
    <scope>NUCLEOTIDE SEQUENCE</scope>
    <source>
        <strain evidence="6">CHK199-13235</strain>
    </source>
</reference>
<dbReference type="SUPFAM" id="SSF51569">
    <property type="entry name" value="Aldolase"/>
    <property type="match status" value="1"/>
</dbReference>
<evidence type="ECO:0000256" key="4">
    <source>
        <dbReference type="PIRSR" id="PIRSR001365-1"/>
    </source>
</evidence>
<evidence type="ECO:0000256" key="5">
    <source>
        <dbReference type="PIRSR" id="PIRSR001365-2"/>
    </source>
</evidence>
<dbReference type="AlphaFoldDB" id="A0A9D1FMY9"/>
<comment type="similarity">
    <text evidence="3">Belongs to the DapA family.</text>
</comment>
<keyword evidence="1 3" id="KW-0456">Lyase</keyword>
<evidence type="ECO:0000256" key="2">
    <source>
        <dbReference type="ARBA" id="ARBA00023270"/>
    </source>
</evidence>
<dbReference type="PRINTS" id="PR00146">
    <property type="entry name" value="DHPICSNTHASE"/>
</dbReference>
<keyword evidence="2" id="KW-0704">Schiff base</keyword>
<dbReference type="InterPro" id="IPR020625">
    <property type="entry name" value="Schiff_base-form_aldolases_AS"/>
</dbReference>
<organism evidence="6 7">
    <name type="scientific">Candidatus Merdivicinus excrementipullorum</name>
    <dbReference type="NCBI Taxonomy" id="2840867"/>
    <lineage>
        <taxon>Bacteria</taxon>
        <taxon>Bacillati</taxon>
        <taxon>Bacillota</taxon>
        <taxon>Clostridia</taxon>
        <taxon>Eubacteriales</taxon>
        <taxon>Oscillospiraceae</taxon>
        <taxon>Oscillospiraceae incertae sedis</taxon>
        <taxon>Candidatus Merdivicinus</taxon>
    </lineage>
</organism>
<evidence type="ECO:0000256" key="1">
    <source>
        <dbReference type="ARBA" id="ARBA00023239"/>
    </source>
</evidence>
<dbReference type="SMART" id="SM01130">
    <property type="entry name" value="DHDPS"/>
    <property type="match status" value="1"/>
</dbReference>
<feature type="active site" description="Proton donor/acceptor" evidence="4">
    <location>
        <position position="134"/>
    </location>
</feature>
<dbReference type="InterPro" id="IPR002220">
    <property type="entry name" value="DapA-like"/>
</dbReference>
<dbReference type="Gene3D" id="3.20.20.70">
    <property type="entry name" value="Aldolase class I"/>
    <property type="match status" value="1"/>
</dbReference>
<protein>
    <submittedName>
        <fullName evidence="6">Dihydrodipicolinate synthase family protein</fullName>
    </submittedName>
</protein>
<accession>A0A9D1FMY9</accession>
<dbReference type="Pfam" id="PF00701">
    <property type="entry name" value="DHDPS"/>
    <property type="match status" value="1"/>
</dbReference>
<dbReference type="PIRSF" id="PIRSF001365">
    <property type="entry name" value="DHDPS"/>
    <property type="match status" value="1"/>
</dbReference>
<dbReference type="GO" id="GO:0019262">
    <property type="term" value="P:N-acetylneuraminate catabolic process"/>
    <property type="evidence" value="ECO:0007669"/>
    <property type="project" value="TreeGrafter"/>
</dbReference>
<comment type="caution">
    <text evidence="6">The sequence shown here is derived from an EMBL/GenBank/DDBJ whole genome shotgun (WGS) entry which is preliminary data.</text>
</comment>
<dbReference type="GO" id="GO:0008747">
    <property type="term" value="F:N-acetylneuraminate lyase activity"/>
    <property type="evidence" value="ECO:0007669"/>
    <property type="project" value="TreeGrafter"/>
</dbReference>
<sequence>MNWKGIYAAMLTPLCPDGKVNTEEVRRLTEFLIEKGVHGLFPVSNVGGQIHLPLEEKCRFIEAVVEEAKGRAPVFPGISASNTKDAIQLGRYCESLGASGAVLSAPFYFPYPQEVVRDGLLTVAESLRLPIILYHIPLYANPIGPDTLRDLFRCQNIMGMKDSSGSIDHFLAVQAMAAEEKREFHLFVGWEEMLFSALELGADGCMTASAGIFPEIMRALFTETQKGNRERALQLQRLIARATGKMKKVFFPYGYQLAMEARGFDLGPYPVSLRRSYEEERQSIRRMVEDTLNLFQSLQTGV</sequence>
<dbReference type="EMBL" id="DVJP01000054">
    <property type="protein sequence ID" value="HIS76781.1"/>
    <property type="molecule type" value="Genomic_DNA"/>
</dbReference>
<name>A0A9D1FMY9_9FIRM</name>
<dbReference type="GO" id="GO:0005829">
    <property type="term" value="C:cytosol"/>
    <property type="evidence" value="ECO:0007669"/>
    <property type="project" value="TreeGrafter"/>
</dbReference>
<reference evidence="6" key="2">
    <citation type="journal article" date="2021" name="PeerJ">
        <title>Extensive microbial diversity within the chicken gut microbiome revealed by metagenomics and culture.</title>
        <authorList>
            <person name="Gilroy R."/>
            <person name="Ravi A."/>
            <person name="Getino M."/>
            <person name="Pursley I."/>
            <person name="Horton D.L."/>
            <person name="Alikhan N.F."/>
            <person name="Baker D."/>
            <person name="Gharbi K."/>
            <person name="Hall N."/>
            <person name="Watson M."/>
            <person name="Adriaenssens E.M."/>
            <person name="Foster-Nyarko E."/>
            <person name="Jarju S."/>
            <person name="Secka A."/>
            <person name="Antonio M."/>
            <person name="Oren A."/>
            <person name="Chaudhuri R.R."/>
            <person name="La Ragione R."/>
            <person name="Hildebrand F."/>
            <person name="Pallen M.J."/>
        </authorList>
    </citation>
    <scope>NUCLEOTIDE SEQUENCE</scope>
    <source>
        <strain evidence="6">CHK199-13235</strain>
    </source>
</reference>
<gene>
    <name evidence="6" type="ORF">IAB51_08230</name>
</gene>
<evidence type="ECO:0000313" key="6">
    <source>
        <dbReference type="EMBL" id="HIS76781.1"/>
    </source>
</evidence>
<proteinExistence type="inferred from homology"/>
<feature type="binding site" evidence="5">
    <location>
        <position position="206"/>
    </location>
    <ligand>
        <name>pyruvate</name>
        <dbReference type="ChEBI" id="CHEBI:15361"/>
    </ligand>
</feature>
<dbReference type="CDD" id="cd00408">
    <property type="entry name" value="DHDPS-like"/>
    <property type="match status" value="1"/>
</dbReference>
<feature type="active site" description="Schiff-base intermediate with substrate" evidence="4">
    <location>
        <position position="161"/>
    </location>
</feature>
<evidence type="ECO:0000313" key="7">
    <source>
        <dbReference type="Proteomes" id="UP000824002"/>
    </source>
</evidence>
<dbReference type="PANTHER" id="PTHR42849">
    <property type="entry name" value="N-ACETYLNEURAMINATE LYASE"/>
    <property type="match status" value="1"/>
</dbReference>
<dbReference type="PANTHER" id="PTHR42849:SF1">
    <property type="entry name" value="N-ACETYLNEURAMINATE LYASE"/>
    <property type="match status" value="1"/>
</dbReference>
<evidence type="ECO:0000256" key="3">
    <source>
        <dbReference type="PIRNR" id="PIRNR001365"/>
    </source>
</evidence>
<dbReference type="PROSITE" id="PS00666">
    <property type="entry name" value="DHDPS_2"/>
    <property type="match status" value="1"/>
</dbReference>
<dbReference type="InterPro" id="IPR013785">
    <property type="entry name" value="Aldolase_TIM"/>
</dbReference>